<name>A0A0B7BR63_9EUPU</name>
<proteinExistence type="predicted"/>
<organism evidence="1">
    <name type="scientific">Arion vulgaris</name>
    <dbReference type="NCBI Taxonomy" id="1028688"/>
    <lineage>
        <taxon>Eukaryota</taxon>
        <taxon>Metazoa</taxon>
        <taxon>Spiralia</taxon>
        <taxon>Lophotrochozoa</taxon>
        <taxon>Mollusca</taxon>
        <taxon>Gastropoda</taxon>
        <taxon>Heterobranchia</taxon>
        <taxon>Euthyneura</taxon>
        <taxon>Panpulmonata</taxon>
        <taxon>Eupulmonata</taxon>
        <taxon>Stylommatophora</taxon>
        <taxon>Helicina</taxon>
        <taxon>Arionoidea</taxon>
        <taxon>Arionidae</taxon>
        <taxon>Arion</taxon>
    </lineage>
</organism>
<dbReference type="AlphaFoldDB" id="A0A0B7BR63"/>
<accession>A0A0B7BR63</accession>
<gene>
    <name evidence="1" type="primary">ORF208605</name>
</gene>
<evidence type="ECO:0000313" key="1">
    <source>
        <dbReference type="EMBL" id="CEK95769.1"/>
    </source>
</evidence>
<protein>
    <submittedName>
        <fullName evidence="1">Uncharacterized protein</fullName>
    </submittedName>
</protein>
<feature type="non-terminal residue" evidence="1">
    <location>
        <position position="1"/>
    </location>
</feature>
<dbReference type="EMBL" id="HACG01048904">
    <property type="protein sequence ID" value="CEK95769.1"/>
    <property type="molecule type" value="Transcribed_RNA"/>
</dbReference>
<sequence>WGRLNTYGSAWNAVTSVQLPLSSGSRRPLMCILFAISWGKLSTYGSARIVVKSALIIK</sequence>
<reference evidence="1" key="1">
    <citation type="submission" date="2014-12" db="EMBL/GenBank/DDBJ databases">
        <title>Insight into the proteome of Arion vulgaris.</title>
        <authorList>
            <person name="Aradska J."/>
            <person name="Bulat T."/>
            <person name="Smidak R."/>
            <person name="Sarate P."/>
            <person name="Gangsoo J."/>
            <person name="Sialana F."/>
            <person name="Bilban M."/>
            <person name="Lubec G."/>
        </authorList>
    </citation>
    <scope>NUCLEOTIDE SEQUENCE</scope>
    <source>
        <tissue evidence="1">Skin</tissue>
    </source>
</reference>